<dbReference type="RefSeq" id="WP_075066865.1">
    <property type="nucleotide sequence ID" value="NZ_LKAJ02000001.1"/>
</dbReference>
<dbReference type="PROSITE" id="PS50011">
    <property type="entry name" value="PROTEIN_KINASE_DOM"/>
    <property type="match status" value="1"/>
</dbReference>
<keyword evidence="6" id="KW-1185">Reference proteome</keyword>
<evidence type="ECO:0000256" key="2">
    <source>
        <dbReference type="SAM" id="Phobius"/>
    </source>
</evidence>
<dbReference type="GO" id="GO:0004674">
    <property type="term" value="F:protein serine/threonine kinase activity"/>
    <property type="evidence" value="ECO:0007669"/>
    <property type="project" value="UniProtKB-EC"/>
</dbReference>
<keyword evidence="2" id="KW-1133">Transmembrane helix</keyword>
<comment type="caution">
    <text evidence="4">The sequence shown here is derived from an EMBL/GenBank/DDBJ whole genome shotgun (WGS) entry which is preliminary data.</text>
</comment>
<dbReference type="Gene3D" id="1.10.510.10">
    <property type="entry name" value="Transferase(Phosphotransferase) domain 1"/>
    <property type="match status" value="1"/>
</dbReference>
<dbReference type="OrthoDB" id="4103069at2"/>
<dbReference type="PANTHER" id="PTHR44167">
    <property type="entry name" value="OVARIAN-SPECIFIC SERINE/THREONINE-PROTEIN KINASE LOK-RELATED"/>
    <property type="match status" value="1"/>
</dbReference>
<dbReference type="AlphaFoldDB" id="A0A0Q9YJG4"/>
<dbReference type="SMART" id="SM00220">
    <property type="entry name" value="S_TKc"/>
    <property type="match status" value="1"/>
</dbReference>
<dbReference type="GO" id="GO:0005524">
    <property type="term" value="F:ATP binding"/>
    <property type="evidence" value="ECO:0007669"/>
    <property type="project" value="InterPro"/>
</dbReference>
<organism evidence="4">
    <name type="scientific">Candidatus Berkiella aquae</name>
    <dbReference type="NCBI Taxonomy" id="295108"/>
    <lineage>
        <taxon>Bacteria</taxon>
        <taxon>Pseudomonadati</taxon>
        <taxon>Pseudomonadota</taxon>
        <taxon>Gammaproteobacteria</taxon>
        <taxon>Candidatus Berkiellales</taxon>
        <taxon>Candidatus Berkiellaceae</taxon>
        <taxon>Candidatus Berkiella</taxon>
    </lineage>
</organism>
<feature type="region of interest" description="Disordered" evidence="1">
    <location>
        <begin position="419"/>
        <end position="440"/>
    </location>
</feature>
<reference evidence="5" key="2">
    <citation type="journal article" date="2016" name="Genome Announc.">
        <title>Draft Genome Sequences of Two Novel Amoeba-Resistant Intranuclear Bacteria, 'Candidatus Berkiella cookevillensis' and 'Candidatus Berkiella aquae'.</title>
        <authorList>
            <person name="Mehari Y.T."/>
            <person name="Arivett B.A."/>
            <person name="Farone A.L."/>
            <person name="Gunderson J.H."/>
            <person name="Farone M.B."/>
        </authorList>
    </citation>
    <scope>NUCLEOTIDE SEQUENCE</scope>
    <source>
        <strain evidence="5">HT99</strain>
    </source>
</reference>
<name>A0A0Q9YJG4_9GAMM</name>
<dbReference type="Proteomes" id="UP000051497">
    <property type="component" value="Unassembled WGS sequence"/>
</dbReference>
<proteinExistence type="predicted"/>
<keyword evidence="4" id="KW-0418">Kinase</keyword>
<dbReference type="PANTHER" id="PTHR44167:SF24">
    <property type="entry name" value="SERINE_THREONINE-PROTEIN KINASE CHK2"/>
    <property type="match status" value="1"/>
</dbReference>
<feature type="compositionally biased region" description="Polar residues" evidence="1">
    <location>
        <begin position="315"/>
        <end position="326"/>
    </location>
</feature>
<evidence type="ECO:0000313" key="4">
    <source>
        <dbReference type="EMBL" id="KRG20764.1"/>
    </source>
</evidence>
<dbReference type="SUPFAM" id="SSF56112">
    <property type="entry name" value="Protein kinase-like (PK-like)"/>
    <property type="match status" value="1"/>
</dbReference>
<keyword evidence="2" id="KW-0472">Membrane</keyword>
<protein>
    <submittedName>
        <fullName evidence="4 5">Protein kinase</fullName>
        <ecNumber evidence="4">2.7.11.1</ecNumber>
    </submittedName>
</protein>
<evidence type="ECO:0000313" key="5">
    <source>
        <dbReference type="EMBL" id="MCS5710650.1"/>
    </source>
</evidence>
<keyword evidence="4" id="KW-0808">Transferase</keyword>
<feature type="domain" description="Protein kinase" evidence="3">
    <location>
        <begin position="56"/>
        <end position="333"/>
    </location>
</feature>
<feature type="region of interest" description="Disordered" evidence="1">
    <location>
        <begin position="295"/>
        <end position="326"/>
    </location>
</feature>
<dbReference type="EMBL" id="LKAJ01000009">
    <property type="protein sequence ID" value="KRG20764.1"/>
    <property type="molecule type" value="Genomic_DNA"/>
</dbReference>
<dbReference type="EMBL" id="LKAJ02000001">
    <property type="protein sequence ID" value="MCS5710650.1"/>
    <property type="molecule type" value="Genomic_DNA"/>
</dbReference>
<evidence type="ECO:0000259" key="3">
    <source>
        <dbReference type="PROSITE" id="PS50011"/>
    </source>
</evidence>
<dbReference type="STRING" id="295108.HT99x_02253"/>
<feature type="transmembrane region" description="Helical" evidence="2">
    <location>
        <begin position="336"/>
        <end position="369"/>
    </location>
</feature>
<dbReference type="InterPro" id="IPR000719">
    <property type="entry name" value="Prot_kinase_dom"/>
</dbReference>
<gene>
    <name evidence="4" type="primary">pknB_2</name>
    <name evidence="5" type="ORF">HT99x_004350</name>
    <name evidence="4" type="ORF">HT99x_02253</name>
</gene>
<sequence length="440" mass="49436">MPFLKVTANEWKKAREFFARLTQKQINKDPKLSRKSQNGTEHSFVKINDRIVALANKKEGILGKGGYGLAKIAQTQDGQPYTIKIEKGTLRKANNTELMAMKQADYYHGEAARGSKNKRYTLLPYIEGTELKKLVNNKLSYTQKLIIAIKCCQAIQHDFHAKRVIHGDIKGRNFVGSIENQNIQMKAIDLGYSLVLPENTNNITYRARGTKGYTAPEILSKREYSFASDVYALGMTMRKSLRLPAILSKPMIHTQSSKRCSLEKAIATLIHKLKSRGDLQKPAIQLITTWENEQNSRQGKLKSAHVNKGKRSNAQHETAQRPSINQNTNRKFPVKLLMGSCFAILIAGCALLPLSQGLILGFTGCLLGLVVNSTHQKWSTISAKIAATATPALDQEKNEANEHPPQKHFLPHQKIVRKREMHHTHTTASTKKKTRRTIGR</sequence>
<keyword evidence="2" id="KW-0812">Transmembrane</keyword>
<feature type="compositionally biased region" description="Basic residues" evidence="1">
    <location>
        <begin position="299"/>
        <end position="313"/>
    </location>
</feature>
<dbReference type="EC" id="2.7.11.1" evidence="4"/>
<dbReference type="InterPro" id="IPR011009">
    <property type="entry name" value="Kinase-like_dom_sf"/>
</dbReference>
<accession>A0A0Q9YJG4</accession>
<dbReference type="Pfam" id="PF00069">
    <property type="entry name" value="Pkinase"/>
    <property type="match status" value="1"/>
</dbReference>
<evidence type="ECO:0000256" key="1">
    <source>
        <dbReference type="SAM" id="MobiDB-lite"/>
    </source>
</evidence>
<evidence type="ECO:0000313" key="6">
    <source>
        <dbReference type="Proteomes" id="UP000051497"/>
    </source>
</evidence>
<reference evidence="5" key="3">
    <citation type="submission" date="2021-06" db="EMBL/GenBank/DDBJ databases">
        <title>Genomic Description and Analysis of Intracellular Bacteria, Candidatus Berkiella cookevillensis and Candidatus Berkiella aquae.</title>
        <authorList>
            <person name="Kidane D.T."/>
            <person name="Mehari Y.T."/>
            <person name="Rice F.C."/>
            <person name="Arivett B.A."/>
            <person name="Farone A.L."/>
            <person name="Berk S.G."/>
            <person name="Farone M.B."/>
        </authorList>
    </citation>
    <scope>NUCLEOTIDE SEQUENCE</scope>
    <source>
        <strain evidence="5">HT99</strain>
    </source>
</reference>
<reference evidence="4" key="1">
    <citation type="submission" date="2015-09" db="EMBL/GenBank/DDBJ databases">
        <title>Draft Genome Sequences of Two Novel Amoeba-resistant Intranuclear Bacteria, Candidatus Berkiella cookevillensis and Candidatus Berkiella aquae.</title>
        <authorList>
            <person name="Mehari Y.T."/>
            <person name="Arivett B.A."/>
            <person name="Farone A.L."/>
            <person name="Gunderson J.H."/>
            <person name="Farone M.B."/>
        </authorList>
    </citation>
    <scope>NUCLEOTIDE SEQUENCE [LARGE SCALE GENOMIC DNA]</scope>
    <source>
        <strain evidence="4">HT99</strain>
    </source>
</reference>